<keyword evidence="1" id="KW-0472">Membrane</keyword>
<evidence type="ECO:0000256" key="1">
    <source>
        <dbReference type="SAM" id="Phobius"/>
    </source>
</evidence>
<dbReference type="EMBL" id="JBHFNQ010000143">
    <property type="protein sequence ID" value="MFB2878895.1"/>
    <property type="molecule type" value="Genomic_DNA"/>
</dbReference>
<keyword evidence="1" id="KW-0812">Transmembrane</keyword>
<gene>
    <name evidence="2" type="ORF">ACE1CC_18750</name>
</gene>
<name>A0ABV4X7X5_9CYAN</name>
<sequence>METQKQSRNPMPKVVSGVIFTVVLVTLVRGYIRSQLSLPPINFSSEKQLYNPPNYNPFDHSLEQDLANSRQLELNRREHHRNIMYQLTANEQQARIIENIDLLSILVIIAGSTCWSVYCFKLKQ</sequence>
<organism evidence="2 3">
    <name type="scientific">Floridaenema aerugineum BLCC-F46</name>
    <dbReference type="NCBI Taxonomy" id="3153654"/>
    <lineage>
        <taxon>Bacteria</taxon>
        <taxon>Bacillati</taxon>
        <taxon>Cyanobacteriota</taxon>
        <taxon>Cyanophyceae</taxon>
        <taxon>Oscillatoriophycideae</taxon>
        <taxon>Aerosakkonematales</taxon>
        <taxon>Aerosakkonemataceae</taxon>
        <taxon>Floridanema</taxon>
        <taxon>Floridanema aerugineum</taxon>
    </lineage>
</organism>
<dbReference type="RefSeq" id="WP_413271951.1">
    <property type="nucleotide sequence ID" value="NZ_JBHFNQ010000143.1"/>
</dbReference>
<accession>A0ABV4X7X5</accession>
<comment type="caution">
    <text evidence="2">The sequence shown here is derived from an EMBL/GenBank/DDBJ whole genome shotgun (WGS) entry which is preliminary data.</text>
</comment>
<feature type="transmembrane region" description="Helical" evidence="1">
    <location>
        <begin position="102"/>
        <end position="120"/>
    </location>
</feature>
<keyword evidence="1" id="KW-1133">Transmembrane helix</keyword>
<reference evidence="2 3" key="1">
    <citation type="submission" date="2024-09" db="EMBL/GenBank/DDBJ databases">
        <title>Floridaenema gen nov. (Aerosakkonemataceae, Aerosakkonematales ord. nov., Cyanobacteria) from benthic tropical and subtropical fresh waters, with the description of four new species.</title>
        <authorList>
            <person name="Moretto J.A."/>
            <person name="Berthold D.E."/>
            <person name="Lefler F.W."/>
            <person name="Huang I.-S."/>
            <person name="Laughinghouse H. IV."/>
        </authorList>
    </citation>
    <scope>NUCLEOTIDE SEQUENCE [LARGE SCALE GENOMIC DNA]</scope>
    <source>
        <strain evidence="2 3">BLCC-F46</strain>
    </source>
</reference>
<protein>
    <submittedName>
        <fullName evidence="2">Uncharacterized protein</fullName>
    </submittedName>
</protein>
<dbReference type="Proteomes" id="UP001576774">
    <property type="component" value="Unassembled WGS sequence"/>
</dbReference>
<feature type="transmembrane region" description="Helical" evidence="1">
    <location>
        <begin position="12"/>
        <end position="32"/>
    </location>
</feature>
<proteinExistence type="predicted"/>
<evidence type="ECO:0000313" key="3">
    <source>
        <dbReference type="Proteomes" id="UP001576774"/>
    </source>
</evidence>
<keyword evidence="3" id="KW-1185">Reference proteome</keyword>
<evidence type="ECO:0000313" key="2">
    <source>
        <dbReference type="EMBL" id="MFB2878895.1"/>
    </source>
</evidence>